<dbReference type="Proteomes" id="UP000825935">
    <property type="component" value="Chromosome 20"/>
</dbReference>
<dbReference type="Pfam" id="PF13520">
    <property type="entry name" value="AA_permease_2"/>
    <property type="match status" value="1"/>
</dbReference>
<protein>
    <submittedName>
        <fullName evidence="10">Uncharacterized protein</fullName>
    </submittedName>
</protein>
<dbReference type="OrthoDB" id="2015288at2759"/>
<organism evidence="10 11">
    <name type="scientific">Ceratopteris richardii</name>
    <name type="common">Triangle waterfern</name>
    <dbReference type="NCBI Taxonomy" id="49495"/>
    <lineage>
        <taxon>Eukaryota</taxon>
        <taxon>Viridiplantae</taxon>
        <taxon>Streptophyta</taxon>
        <taxon>Embryophyta</taxon>
        <taxon>Tracheophyta</taxon>
        <taxon>Polypodiopsida</taxon>
        <taxon>Polypodiidae</taxon>
        <taxon>Polypodiales</taxon>
        <taxon>Pteridineae</taxon>
        <taxon>Pteridaceae</taxon>
        <taxon>Parkerioideae</taxon>
        <taxon>Ceratopteris</taxon>
    </lineage>
</organism>
<evidence type="ECO:0000256" key="6">
    <source>
        <dbReference type="ARBA" id="ARBA00023136"/>
    </source>
</evidence>
<evidence type="ECO:0000313" key="10">
    <source>
        <dbReference type="EMBL" id="KAH7332294.1"/>
    </source>
</evidence>
<dbReference type="InterPro" id="IPR044566">
    <property type="entry name" value="RMV1-like"/>
</dbReference>
<evidence type="ECO:0000256" key="3">
    <source>
        <dbReference type="ARBA" id="ARBA00022475"/>
    </source>
</evidence>
<keyword evidence="2" id="KW-0813">Transport</keyword>
<feature type="transmembrane region" description="Helical" evidence="9">
    <location>
        <begin position="110"/>
        <end position="128"/>
    </location>
</feature>
<feature type="region of interest" description="Disordered" evidence="8">
    <location>
        <begin position="1"/>
        <end position="44"/>
    </location>
</feature>
<name>A0A8T2SK13_CERRI</name>
<dbReference type="InterPro" id="IPR002293">
    <property type="entry name" value="AA/rel_permease1"/>
</dbReference>
<feature type="transmembrane region" description="Helical" evidence="9">
    <location>
        <begin position="420"/>
        <end position="440"/>
    </location>
</feature>
<dbReference type="OMA" id="ISHGWRI"/>
<keyword evidence="4 9" id="KW-0812">Transmembrane</keyword>
<feature type="transmembrane region" description="Helical" evidence="9">
    <location>
        <begin position="324"/>
        <end position="347"/>
    </location>
</feature>
<dbReference type="Gene3D" id="1.20.1740.10">
    <property type="entry name" value="Amino acid/polyamine transporter I"/>
    <property type="match status" value="1"/>
</dbReference>
<sequence>MEQPKPPSRSPSFPASKTFGEDAEVTSALSSSSSAPPSAGGNLRNKLTRKKSVLVAFESIFSKDRKPVEEDDTCAFIPEGCASSFDLPPQKTARIPAALGSQQSFRLLHVYHLIGITFFAVTSGPFGFESTVGAAGPVLMQVGLLLFQILWSAPLALMTAELSCMIPLSGGHVLWIYRAFGPFWSFVNSCFAFTCSVLDNAVYAVLFVEFLSSLLYGDSHRISHAWSVVLRVLVIILITVLNIVGIRIIGVTALVLTVAVLSPFAAMLIWGLPRLNFKWIHGQTPQHIELGRFITMLLWNSSGFDGAGNIASEVESPASSYPRALAASVILIFAVYGLPSLIGVSILPDYNEWKRGAYMIAAKLIGGRTLQIWMGLSEVLSAVGLLLTRICINSRVIYGMSLVEQVPVFTWLHPRFGTPWISILTTSILTLLLAEFNFYSLAEADMMFYAMSTMLKFCALVQLRFTEPDAFRPFRIPVSRNILAVLTVVPIGLCLCMLYFASNRSQVIGIIGMIAAVLGYLLKELLPHYGKKAEEVVQQRVARVQQNIERMQQWIDLVTAKEFKIINTRASDITDCIEMSAAQSSTASFRPQNDSFKEALDSEC</sequence>
<feature type="transmembrane region" description="Helical" evidence="9">
    <location>
        <begin position="183"/>
        <end position="216"/>
    </location>
</feature>
<evidence type="ECO:0000256" key="1">
    <source>
        <dbReference type="ARBA" id="ARBA00004651"/>
    </source>
</evidence>
<keyword evidence="3" id="KW-1003">Cell membrane</keyword>
<reference evidence="10" key="1">
    <citation type="submission" date="2021-08" db="EMBL/GenBank/DDBJ databases">
        <title>WGS assembly of Ceratopteris richardii.</title>
        <authorList>
            <person name="Marchant D.B."/>
            <person name="Chen G."/>
            <person name="Jenkins J."/>
            <person name="Shu S."/>
            <person name="Leebens-Mack J."/>
            <person name="Grimwood J."/>
            <person name="Schmutz J."/>
            <person name="Soltis P."/>
            <person name="Soltis D."/>
            <person name="Chen Z.-H."/>
        </authorList>
    </citation>
    <scope>NUCLEOTIDE SEQUENCE</scope>
    <source>
        <strain evidence="10">Whitten #5841</strain>
        <tissue evidence="10">Leaf</tissue>
    </source>
</reference>
<comment type="caution">
    <text evidence="10">The sequence shown here is derived from an EMBL/GenBank/DDBJ whole genome shotgun (WGS) entry which is preliminary data.</text>
</comment>
<evidence type="ECO:0000256" key="9">
    <source>
        <dbReference type="SAM" id="Phobius"/>
    </source>
</evidence>
<comment type="subcellular location">
    <subcellularLocation>
        <location evidence="1">Cell membrane</location>
        <topology evidence="1">Multi-pass membrane protein</topology>
    </subcellularLocation>
</comment>
<dbReference type="EMBL" id="CM035425">
    <property type="protein sequence ID" value="KAH7332294.1"/>
    <property type="molecule type" value="Genomic_DNA"/>
</dbReference>
<feature type="compositionally biased region" description="Low complexity" evidence="8">
    <location>
        <begin position="27"/>
        <end position="39"/>
    </location>
</feature>
<comment type="similarity">
    <text evidence="7">Belongs to the amino acid-polyamine-organocation (APC) superfamily. Polyamine:cation symporter (PHS) (TC 2.A.3.12) family.</text>
</comment>
<keyword evidence="11" id="KW-1185">Reference proteome</keyword>
<feature type="transmembrane region" description="Helical" evidence="9">
    <location>
        <begin position="254"/>
        <end position="272"/>
    </location>
</feature>
<evidence type="ECO:0000256" key="8">
    <source>
        <dbReference type="SAM" id="MobiDB-lite"/>
    </source>
</evidence>
<evidence type="ECO:0000313" key="11">
    <source>
        <dbReference type="Proteomes" id="UP000825935"/>
    </source>
</evidence>
<gene>
    <name evidence="10" type="ORF">KP509_20G080300</name>
</gene>
<dbReference type="PANTHER" id="PTHR45826">
    <property type="entry name" value="POLYAMINE TRANSPORTER PUT1"/>
    <property type="match status" value="1"/>
</dbReference>
<feature type="transmembrane region" description="Helical" evidence="9">
    <location>
        <begin position="478"/>
        <end position="500"/>
    </location>
</feature>
<keyword evidence="6 9" id="KW-0472">Membrane</keyword>
<feature type="transmembrane region" description="Helical" evidence="9">
    <location>
        <begin position="372"/>
        <end position="392"/>
    </location>
</feature>
<feature type="transmembrane region" description="Helical" evidence="9">
    <location>
        <begin position="506"/>
        <end position="522"/>
    </location>
</feature>
<accession>A0A8T2SK13</accession>
<dbReference type="GO" id="GO:0005886">
    <property type="term" value="C:plasma membrane"/>
    <property type="evidence" value="ECO:0007669"/>
    <property type="project" value="UniProtKB-SubCell"/>
</dbReference>
<feature type="transmembrane region" description="Helical" evidence="9">
    <location>
        <begin position="228"/>
        <end position="248"/>
    </location>
</feature>
<dbReference type="PANTHER" id="PTHR45826:SF25">
    <property type="entry name" value="AMINO ACID PERMEASE-LIKE PROTEIN"/>
    <property type="match status" value="1"/>
</dbReference>
<dbReference type="GO" id="GO:0015203">
    <property type="term" value="F:polyamine transmembrane transporter activity"/>
    <property type="evidence" value="ECO:0007669"/>
    <property type="project" value="UniProtKB-ARBA"/>
</dbReference>
<evidence type="ECO:0000256" key="4">
    <source>
        <dbReference type="ARBA" id="ARBA00022692"/>
    </source>
</evidence>
<evidence type="ECO:0000256" key="7">
    <source>
        <dbReference type="ARBA" id="ARBA00024041"/>
    </source>
</evidence>
<proteinExistence type="inferred from homology"/>
<evidence type="ECO:0000256" key="2">
    <source>
        <dbReference type="ARBA" id="ARBA00022448"/>
    </source>
</evidence>
<evidence type="ECO:0000256" key="5">
    <source>
        <dbReference type="ARBA" id="ARBA00022989"/>
    </source>
</evidence>
<keyword evidence="5 9" id="KW-1133">Transmembrane helix</keyword>
<dbReference type="AlphaFoldDB" id="A0A8T2SK13"/>